<dbReference type="GO" id="GO:0004527">
    <property type="term" value="F:exonuclease activity"/>
    <property type="evidence" value="ECO:0007669"/>
    <property type="project" value="UniProtKB-KW"/>
</dbReference>
<reference evidence="4 5" key="1">
    <citation type="submission" date="2018-12" db="EMBL/GenBank/DDBJ databases">
        <title>Bacillus yapensis draft genome sequence.</title>
        <authorList>
            <person name="Yu L."/>
            <person name="Xu X."/>
            <person name="Tang X."/>
        </authorList>
    </citation>
    <scope>NUCLEOTIDE SEQUENCE [LARGE SCALE GENOMIC DNA]</scope>
    <source>
        <strain evidence="4 5">XXST-01</strain>
    </source>
</reference>
<dbReference type="AlphaFoldDB" id="A0A3S0IFK9"/>
<dbReference type="EMBL" id="RXNT01000008">
    <property type="protein sequence ID" value="RTR31416.1"/>
    <property type="molecule type" value="Genomic_DNA"/>
</dbReference>
<dbReference type="OrthoDB" id="9773856at2"/>
<dbReference type="InterPro" id="IPR041796">
    <property type="entry name" value="Mre11_N"/>
</dbReference>
<evidence type="ECO:0000259" key="3">
    <source>
        <dbReference type="Pfam" id="PF00149"/>
    </source>
</evidence>
<dbReference type="InterPro" id="IPR014576">
    <property type="entry name" value="Pesterase_YhaO"/>
</dbReference>
<name>A0A3S0IFK9_9BACI</name>
<dbReference type="Proteomes" id="UP000271374">
    <property type="component" value="Unassembled WGS sequence"/>
</dbReference>
<keyword evidence="2" id="KW-0175">Coiled coil</keyword>
<dbReference type="SUPFAM" id="SSF56300">
    <property type="entry name" value="Metallo-dependent phosphatases"/>
    <property type="match status" value="1"/>
</dbReference>
<feature type="coiled-coil region" evidence="2">
    <location>
        <begin position="292"/>
        <end position="319"/>
    </location>
</feature>
<comment type="caution">
    <text evidence="4">The sequence shown here is derived from an EMBL/GenBank/DDBJ whole genome shotgun (WGS) entry which is preliminary data.</text>
</comment>
<dbReference type="CDD" id="cd00840">
    <property type="entry name" value="MPP_Mre11_N"/>
    <property type="match status" value="1"/>
</dbReference>
<keyword evidence="1" id="KW-0378">Hydrolase</keyword>
<sequence>MKKVKFIHGADIHIDSPMVGLKSLPPRIFKRLQESTFQAFRSLIDAAISSHVDFVVLAGDLFDNENRSVRAQVFLRKEMERLAEKEIDVFLIHGNHDHMSGNWSQIELPSNVHVFGEQVAVKSFTTKNNAIVHLYGFSYPERHVYERKINEYERKDGADFHIGILHGNMEGSTDHGNYAPFQLNDLIEKEFHYWALGHIHKRAILKEEPVVIYPGNTQGRNRKETGVKGCYLVELDESDSKLEFVETSDVIWSEVAIDASDISSFDQFYQLCKDTLESIRIEGKGNITAFQISNLSVNMKELEELLETLQDDEKDEESFVWPTSIRVEEKLEWKREELSKESDFYGELFDVLEQTEGWDDLLATLYRNPVARKFLTPLLTDEVEEISKEAEAVLIEKLLRNG</sequence>
<dbReference type="PANTHER" id="PTHR30337:SF7">
    <property type="entry name" value="PHOSPHOESTERASE"/>
    <property type="match status" value="1"/>
</dbReference>
<dbReference type="PANTHER" id="PTHR30337">
    <property type="entry name" value="COMPONENT OF ATP-DEPENDENT DSDNA EXONUCLEASE"/>
    <property type="match status" value="1"/>
</dbReference>
<organism evidence="4 5">
    <name type="scientific">Bacillus yapensis</name>
    <dbReference type="NCBI Taxonomy" id="2492960"/>
    <lineage>
        <taxon>Bacteria</taxon>
        <taxon>Bacillati</taxon>
        <taxon>Bacillota</taxon>
        <taxon>Bacilli</taxon>
        <taxon>Bacillales</taxon>
        <taxon>Bacillaceae</taxon>
        <taxon>Bacillus</taxon>
    </lineage>
</organism>
<dbReference type="Gene3D" id="3.60.21.10">
    <property type="match status" value="1"/>
</dbReference>
<keyword evidence="4" id="KW-0269">Exonuclease</keyword>
<gene>
    <name evidence="4" type="ORF">EKG37_11075</name>
</gene>
<keyword evidence="5" id="KW-1185">Reference proteome</keyword>
<dbReference type="InterPro" id="IPR004843">
    <property type="entry name" value="Calcineurin-like_PHP"/>
</dbReference>
<proteinExistence type="predicted"/>
<evidence type="ECO:0000313" key="4">
    <source>
        <dbReference type="EMBL" id="RTR31416.1"/>
    </source>
</evidence>
<dbReference type="InterPro" id="IPR050535">
    <property type="entry name" value="DNA_Repair-Maintenance_Comp"/>
</dbReference>
<evidence type="ECO:0000313" key="5">
    <source>
        <dbReference type="Proteomes" id="UP000271374"/>
    </source>
</evidence>
<dbReference type="RefSeq" id="WP_126408733.1">
    <property type="nucleotide sequence ID" value="NZ_RXNT01000008.1"/>
</dbReference>
<dbReference type="PIRSF" id="PIRSF033091">
    <property type="entry name" value="Pesterase_YhaO"/>
    <property type="match status" value="1"/>
</dbReference>
<evidence type="ECO:0000256" key="2">
    <source>
        <dbReference type="SAM" id="Coils"/>
    </source>
</evidence>
<feature type="domain" description="Calcineurin-like phosphoesterase" evidence="3">
    <location>
        <begin position="5"/>
        <end position="201"/>
    </location>
</feature>
<keyword evidence="4" id="KW-0540">Nuclease</keyword>
<dbReference type="InterPro" id="IPR029052">
    <property type="entry name" value="Metallo-depent_PP-like"/>
</dbReference>
<evidence type="ECO:0000256" key="1">
    <source>
        <dbReference type="ARBA" id="ARBA00022801"/>
    </source>
</evidence>
<protein>
    <submittedName>
        <fullName evidence="4">DNA repair exonuclease</fullName>
    </submittedName>
</protein>
<dbReference type="Pfam" id="PF00149">
    <property type="entry name" value="Metallophos"/>
    <property type="match status" value="1"/>
</dbReference>
<accession>A0A3S0IFK9</accession>